<dbReference type="InterPro" id="IPR036259">
    <property type="entry name" value="MFS_trans_sf"/>
</dbReference>
<feature type="transmembrane region" description="Helical" evidence="5">
    <location>
        <begin position="259"/>
        <end position="283"/>
    </location>
</feature>
<feature type="transmembrane region" description="Helical" evidence="5">
    <location>
        <begin position="359"/>
        <end position="376"/>
    </location>
</feature>
<name>A0A4R9ANJ8_9MICO</name>
<dbReference type="InterPro" id="IPR020846">
    <property type="entry name" value="MFS_dom"/>
</dbReference>
<dbReference type="PANTHER" id="PTHR23542">
    <property type="match status" value="1"/>
</dbReference>
<evidence type="ECO:0000313" key="7">
    <source>
        <dbReference type="EMBL" id="TFD66306.1"/>
    </source>
</evidence>
<dbReference type="PANTHER" id="PTHR23542:SF1">
    <property type="entry name" value="MAJOR FACILITATOR SUPERFAMILY (MFS) PROFILE DOMAIN-CONTAINING PROTEIN"/>
    <property type="match status" value="1"/>
</dbReference>
<feature type="transmembrane region" description="Helical" evidence="5">
    <location>
        <begin position="152"/>
        <end position="172"/>
    </location>
</feature>
<comment type="caution">
    <text evidence="7">The sequence shown here is derived from an EMBL/GenBank/DDBJ whole genome shotgun (WGS) entry which is preliminary data.</text>
</comment>
<feature type="domain" description="Major facilitator superfamily (MFS) profile" evidence="6">
    <location>
        <begin position="176"/>
        <end position="411"/>
    </location>
</feature>
<dbReference type="RefSeq" id="WP_134555447.1">
    <property type="nucleotide sequence ID" value="NZ_SOHK01000012.1"/>
</dbReference>
<comment type="subcellular location">
    <subcellularLocation>
        <location evidence="1">Cell membrane</location>
        <topology evidence="1">Multi-pass membrane protein</topology>
    </subcellularLocation>
</comment>
<evidence type="ECO:0000256" key="2">
    <source>
        <dbReference type="ARBA" id="ARBA00022692"/>
    </source>
</evidence>
<dbReference type="Proteomes" id="UP000298154">
    <property type="component" value="Unassembled WGS sequence"/>
</dbReference>
<reference evidence="7 8" key="1">
    <citation type="submission" date="2019-03" db="EMBL/GenBank/DDBJ databases">
        <title>Genomics of glacier-inhabiting Cryobacterium strains.</title>
        <authorList>
            <person name="Liu Q."/>
            <person name="Xin Y.-H."/>
        </authorList>
    </citation>
    <scope>NUCLEOTIDE SEQUENCE [LARGE SCALE GENOMIC DNA]</scope>
    <source>
        <strain evidence="7 8">Sr36</strain>
    </source>
</reference>
<sequence>MPSTQHARYVDVLTMPDVPLTFLSALVGRSAYALVILPLLFAVQATTGSVATAGIAVAAYGVTASFLAPFRARLIDRHGRRPVLLVLAVAFGGVLATLAVGAFASWSGATMVILAGIAGSVAPPLGPAMRVAWSELAREPVLLRKALSFDAVIEELLYLVGPAAAGLALMVIEPGLVLLVPAGLVILGTVLFVLSPAIRRVPHIRPATSTSVEGSAARGRTLLGNTHFIGLLLPAVVAGLVSGNLTIAIPAAFPGTEGAAAAGIVLGLFAGGSAVGGLVFGALRIPGQARVQVIAIAFILVVLSTAVGLTSDAAWMTVAVVAAGVFFSPVMIVAYFAANDFGGENRKTESTTWVNTSHNIGAAAGSALAGIVIEVTGVNESFLAVGAIALLLLVVASFLAYRRVKEFSRQA</sequence>
<organism evidence="7 8">
    <name type="scientific">Cryobacterium ruanii</name>
    <dbReference type="NCBI Taxonomy" id="1259197"/>
    <lineage>
        <taxon>Bacteria</taxon>
        <taxon>Bacillati</taxon>
        <taxon>Actinomycetota</taxon>
        <taxon>Actinomycetes</taxon>
        <taxon>Micrococcales</taxon>
        <taxon>Microbacteriaceae</taxon>
        <taxon>Cryobacterium</taxon>
    </lineage>
</organism>
<dbReference type="SUPFAM" id="SSF103473">
    <property type="entry name" value="MFS general substrate transporter"/>
    <property type="match status" value="1"/>
</dbReference>
<dbReference type="GO" id="GO:0005886">
    <property type="term" value="C:plasma membrane"/>
    <property type="evidence" value="ECO:0007669"/>
    <property type="project" value="UniProtKB-SubCell"/>
</dbReference>
<gene>
    <name evidence="7" type="ORF">E3T47_07290</name>
</gene>
<proteinExistence type="predicted"/>
<feature type="transmembrane region" description="Helical" evidence="5">
    <location>
        <begin position="382"/>
        <end position="401"/>
    </location>
</feature>
<dbReference type="AlphaFoldDB" id="A0A4R9ANJ8"/>
<keyword evidence="2 5" id="KW-0812">Transmembrane</keyword>
<dbReference type="PROSITE" id="PS50850">
    <property type="entry name" value="MFS"/>
    <property type="match status" value="1"/>
</dbReference>
<evidence type="ECO:0000256" key="1">
    <source>
        <dbReference type="ARBA" id="ARBA00004651"/>
    </source>
</evidence>
<keyword evidence="3 5" id="KW-1133">Transmembrane helix</keyword>
<feature type="transmembrane region" description="Helical" evidence="5">
    <location>
        <begin position="228"/>
        <end position="253"/>
    </location>
</feature>
<evidence type="ECO:0000256" key="3">
    <source>
        <dbReference type="ARBA" id="ARBA00022989"/>
    </source>
</evidence>
<evidence type="ECO:0000259" key="6">
    <source>
        <dbReference type="PROSITE" id="PS50850"/>
    </source>
</evidence>
<evidence type="ECO:0000313" key="8">
    <source>
        <dbReference type="Proteomes" id="UP000298154"/>
    </source>
</evidence>
<dbReference type="InterPro" id="IPR011701">
    <property type="entry name" value="MFS"/>
</dbReference>
<evidence type="ECO:0000256" key="5">
    <source>
        <dbReference type="SAM" id="Phobius"/>
    </source>
</evidence>
<feature type="transmembrane region" description="Helical" evidence="5">
    <location>
        <begin position="49"/>
        <end position="70"/>
    </location>
</feature>
<dbReference type="GO" id="GO:0022857">
    <property type="term" value="F:transmembrane transporter activity"/>
    <property type="evidence" value="ECO:0007669"/>
    <property type="project" value="InterPro"/>
</dbReference>
<accession>A0A4R9ANJ8</accession>
<feature type="transmembrane region" description="Helical" evidence="5">
    <location>
        <begin position="82"/>
        <end position="106"/>
    </location>
</feature>
<keyword evidence="4 5" id="KW-0472">Membrane</keyword>
<feature type="transmembrane region" description="Helical" evidence="5">
    <location>
        <begin position="178"/>
        <end position="198"/>
    </location>
</feature>
<dbReference type="EMBL" id="SOHK01000012">
    <property type="protein sequence ID" value="TFD66306.1"/>
    <property type="molecule type" value="Genomic_DNA"/>
</dbReference>
<protein>
    <submittedName>
        <fullName evidence="7">MFS transporter</fullName>
    </submittedName>
</protein>
<keyword evidence="8" id="KW-1185">Reference proteome</keyword>
<dbReference type="Pfam" id="PF07690">
    <property type="entry name" value="MFS_1"/>
    <property type="match status" value="1"/>
</dbReference>
<feature type="transmembrane region" description="Helical" evidence="5">
    <location>
        <begin position="290"/>
        <end position="309"/>
    </location>
</feature>
<feature type="transmembrane region" description="Helical" evidence="5">
    <location>
        <begin position="315"/>
        <end position="338"/>
    </location>
</feature>
<dbReference type="OrthoDB" id="5243516at2"/>
<feature type="transmembrane region" description="Helical" evidence="5">
    <location>
        <begin position="20"/>
        <end position="43"/>
    </location>
</feature>
<dbReference type="Gene3D" id="1.20.1250.20">
    <property type="entry name" value="MFS general substrate transporter like domains"/>
    <property type="match status" value="2"/>
</dbReference>
<feature type="transmembrane region" description="Helical" evidence="5">
    <location>
        <begin position="112"/>
        <end position="132"/>
    </location>
</feature>
<evidence type="ECO:0000256" key="4">
    <source>
        <dbReference type="ARBA" id="ARBA00023136"/>
    </source>
</evidence>